<dbReference type="HAMAP" id="MF_00409">
    <property type="entry name" value="LpxK"/>
    <property type="match status" value="1"/>
</dbReference>
<dbReference type="GO" id="GO:0005886">
    <property type="term" value="C:plasma membrane"/>
    <property type="evidence" value="ECO:0007669"/>
    <property type="project" value="TreeGrafter"/>
</dbReference>
<evidence type="ECO:0000313" key="15">
    <source>
        <dbReference type="Proteomes" id="UP000541857"/>
    </source>
</evidence>
<evidence type="ECO:0000256" key="3">
    <source>
        <dbReference type="ARBA" id="ARBA00012071"/>
    </source>
</evidence>
<gene>
    <name evidence="13 14" type="primary">lpxK</name>
    <name evidence="14" type="ORF">H3Z82_11265</name>
</gene>
<comment type="caution">
    <text evidence="13">Lacks conserved residue(s) required for the propagation of feature annotation.</text>
</comment>
<name>A0A7W2M5W1_9FLAO</name>
<keyword evidence="15" id="KW-1185">Reference proteome</keyword>
<dbReference type="InterPro" id="IPR003758">
    <property type="entry name" value="LpxK"/>
</dbReference>
<keyword evidence="8 13" id="KW-0547">Nucleotide-binding</keyword>
<comment type="pathway">
    <text evidence="2 13">Glycolipid biosynthesis; lipid IV(A) biosynthesis; lipid IV(A) from (3R)-3-hydroxytetradecanoyl-[acyl-carrier-protein] and UDP-N-acetyl-alpha-D-glucosamine: step 6/6.</text>
</comment>
<evidence type="ECO:0000256" key="4">
    <source>
        <dbReference type="ARBA" id="ARBA00016436"/>
    </source>
</evidence>
<evidence type="ECO:0000256" key="10">
    <source>
        <dbReference type="ARBA" id="ARBA00022840"/>
    </source>
</evidence>
<dbReference type="Pfam" id="PF02606">
    <property type="entry name" value="LpxK"/>
    <property type="match status" value="1"/>
</dbReference>
<dbReference type="GO" id="GO:0005524">
    <property type="term" value="F:ATP binding"/>
    <property type="evidence" value="ECO:0007669"/>
    <property type="project" value="UniProtKB-UniRule"/>
</dbReference>
<dbReference type="GO" id="GO:0009245">
    <property type="term" value="P:lipid A biosynthetic process"/>
    <property type="evidence" value="ECO:0007669"/>
    <property type="project" value="UniProtKB-UniRule"/>
</dbReference>
<dbReference type="AlphaFoldDB" id="A0A7W2M5W1"/>
<keyword evidence="5 13" id="KW-0444">Lipid biosynthesis</keyword>
<evidence type="ECO:0000256" key="2">
    <source>
        <dbReference type="ARBA" id="ARBA00004870"/>
    </source>
</evidence>
<evidence type="ECO:0000256" key="12">
    <source>
        <dbReference type="ARBA" id="ARBA00029757"/>
    </source>
</evidence>
<evidence type="ECO:0000256" key="9">
    <source>
        <dbReference type="ARBA" id="ARBA00022777"/>
    </source>
</evidence>
<keyword evidence="9 13" id="KW-0418">Kinase</keyword>
<sequence>MKLLRYLLFPIVPIYYLVTWFRNKLYDWGVKKSTSYDFPVICVGNLSVGGTGKSPMIEYLIRLLKSEHHLATLSRGYKRQTEGFVIADENASASSIGDEPFQFYQKFEDIIVSVDANRVHGISQLTALSNPPEIILLDDAYQHRKVKAGFNILLTAFDDLYTKDILLPTGNLREPRQGADRADIIVVTKCPENLSEERKAHIVKGINPLRHQHVFFASIVYATSVRNNSDQLELRTLKNRPFTLVTGIANPKPLVVYLKSLGLEFEHLKYKDHHDFSETDIIGLKQKPLIVTTEKDMVRLQPRFKESGVLYYLPIEIRIDRPSEFDTLIGNFVK</sequence>
<reference evidence="14 15" key="1">
    <citation type="submission" date="2020-07" db="EMBL/GenBank/DDBJ databases">
        <title>Bacterium isolated from marine sediment.</title>
        <authorList>
            <person name="Shang D."/>
        </authorList>
    </citation>
    <scope>NUCLEOTIDE SEQUENCE [LARGE SCALE GENOMIC DNA]</scope>
    <source>
        <strain evidence="14 15">F6074</strain>
    </source>
</reference>
<keyword evidence="7 13" id="KW-0808">Transferase</keyword>
<comment type="caution">
    <text evidence="14">The sequence shown here is derived from an EMBL/GenBank/DDBJ whole genome shotgun (WGS) entry which is preliminary data.</text>
</comment>
<evidence type="ECO:0000256" key="1">
    <source>
        <dbReference type="ARBA" id="ARBA00002274"/>
    </source>
</evidence>
<dbReference type="PANTHER" id="PTHR42724:SF1">
    <property type="entry name" value="TETRAACYLDISACCHARIDE 4'-KINASE, MITOCHONDRIAL-RELATED"/>
    <property type="match status" value="1"/>
</dbReference>
<comment type="catalytic activity">
    <reaction evidence="13">
        <text>a lipid A disaccharide + ATP = a lipid IVA + ADP + H(+)</text>
        <dbReference type="Rhea" id="RHEA:67840"/>
        <dbReference type="ChEBI" id="CHEBI:15378"/>
        <dbReference type="ChEBI" id="CHEBI:30616"/>
        <dbReference type="ChEBI" id="CHEBI:176343"/>
        <dbReference type="ChEBI" id="CHEBI:176425"/>
        <dbReference type="ChEBI" id="CHEBI:456216"/>
        <dbReference type="EC" id="2.7.1.130"/>
    </reaction>
</comment>
<keyword evidence="11 13" id="KW-0443">Lipid metabolism</keyword>
<protein>
    <recommendedName>
        <fullName evidence="4 13">Tetraacyldisaccharide 4'-kinase</fullName>
        <ecNumber evidence="3 13">2.7.1.130</ecNumber>
    </recommendedName>
    <alternativeName>
        <fullName evidence="12 13">Lipid A 4'-kinase</fullName>
    </alternativeName>
</protein>
<keyword evidence="10 13" id="KW-0067">ATP-binding</keyword>
<dbReference type="GO" id="GO:0009029">
    <property type="term" value="F:lipid-A 4'-kinase activity"/>
    <property type="evidence" value="ECO:0007669"/>
    <property type="project" value="UniProtKB-UniRule"/>
</dbReference>
<accession>A0A7W2M5W1</accession>
<dbReference type="PANTHER" id="PTHR42724">
    <property type="entry name" value="TETRAACYLDISACCHARIDE 4'-KINASE"/>
    <property type="match status" value="1"/>
</dbReference>
<proteinExistence type="inferred from homology"/>
<evidence type="ECO:0000256" key="7">
    <source>
        <dbReference type="ARBA" id="ARBA00022679"/>
    </source>
</evidence>
<organism evidence="14 15">
    <name type="scientific">Gelidibacter maritimus</name>
    <dbReference type="NCBI Taxonomy" id="2761487"/>
    <lineage>
        <taxon>Bacteria</taxon>
        <taxon>Pseudomonadati</taxon>
        <taxon>Bacteroidota</taxon>
        <taxon>Flavobacteriia</taxon>
        <taxon>Flavobacteriales</taxon>
        <taxon>Flavobacteriaceae</taxon>
        <taxon>Gelidibacter</taxon>
    </lineage>
</organism>
<dbReference type="EC" id="2.7.1.130" evidence="3 13"/>
<evidence type="ECO:0000256" key="11">
    <source>
        <dbReference type="ARBA" id="ARBA00023098"/>
    </source>
</evidence>
<keyword evidence="6 13" id="KW-0441">Lipid A biosynthesis</keyword>
<dbReference type="SUPFAM" id="SSF52540">
    <property type="entry name" value="P-loop containing nucleoside triphosphate hydrolases"/>
    <property type="match status" value="1"/>
</dbReference>
<dbReference type="EMBL" id="JACGLT010000008">
    <property type="protein sequence ID" value="MBA6153307.1"/>
    <property type="molecule type" value="Genomic_DNA"/>
</dbReference>
<evidence type="ECO:0000256" key="6">
    <source>
        <dbReference type="ARBA" id="ARBA00022556"/>
    </source>
</evidence>
<evidence type="ECO:0000256" key="5">
    <source>
        <dbReference type="ARBA" id="ARBA00022516"/>
    </source>
</evidence>
<dbReference type="UniPathway" id="UPA00359">
    <property type="reaction ID" value="UER00482"/>
</dbReference>
<dbReference type="NCBIfam" id="TIGR00682">
    <property type="entry name" value="lpxK"/>
    <property type="match status" value="1"/>
</dbReference>
<dbReference type="InterPro" id="IPR027417">
    <property type="entry name" value="P-loop_NTPase"/>
</dbReference>
<evidence type="ECO:0000256" key="13">
    <source>
        <dbReference type="HAMAP-Rule" id="MF_00409"/>
    </source>
</evidence>
<comment type="function">
    <text evidence="1 13">Transfers the gamma-phosphate of ATP to the 4'-position of a tetraacyldisaccharide 1-phosphate intermediate (termed DS-1-P) to form tetraacyldisaccharide 1,4'-bis-phosphate (lipid IVA).</text>
</comment>
<evidence type="ECO:0000256" key="8">
    <source>
        <dbReference type="ARBA" id="ARBA00022741"/>
    </source>
</evidence>
<evidence type="ECO:0000313" key="14">
    <source>
        <dbReference type="EMBL" id="MBA6153307.1"/>
    </source>
</evidence>
<comment type="similarity">
    <text evidence="13">Belongs to the LpxK family.</text>
</comment>
<dbReference type="Proteomes" id="UP000541857">
    <property type="component" value="Unassembled WGS sequence"/>
</dbReference>